<dbReference type="EMBL" id="RSCM01000014">
    <property type="protein sequence ID" value="RUS94324.1"/>
    <property type="molecule type" value="Genomic_DNA"/>
</dbReference>
<comment type="caution">
    <text evidence="2">The sequence shown here is derived from an EMBL/GenBank/DDBJ whole genome shotgun (WGS) entry which is preliminary data.</text>
</comment>
<name>A0A433UKI9_ANAVA</name>
<organism evidence="2 3">
    <name type="scientific">Trichormus variabilis SAG 1403-4b</name>
    <dbReference type="NCBI Taxonomy" id="447716"/>
    <lineage>
        <taxon>Bacteria</taxon>
        <taxon>Bacillati</taxon>
        <taxon>Cyanobacteriota</taxon>
        <taxon>Cyanophyceae</taxon>
        <taxon>Nostocales</taxon>
        <taxon>Nostocaceae</taxon>
        <taxon>Trichormus</taxon>
    </lineage>
</organism>
<dbReference type="Proteomes" id="UP000276103">
    <property type="component" value="Unassembled WGS sequence"/>
</dbReference>
<evidence type="ECO:0000313" key="2">
    <source>
        <dbReference type="EMBL" id="RUS94324.1"/>
    </source>
</evidence>
<reference evidence="2 3" key="1">
    <citation type="journal article" date="2019" name="Genome Biol. Evol.">
        <title>Day and night: Metabolic profiles and evolutionary relationships of six axenic non-marine cyanobacteria.</title>
        <authorList>
            <person name="Will S.E."/>
            <person name="Henke P."/>
            <person name="Boedeker C."/>
            <person name="Huang S."/>
            <person name="Brinkmann H."/>
            <person name="Rohde M."/>
            <person name="Jarek M."/>
            <person name="Friedl T."/>
            <person name="Seufert S."/>
            <person name="Schumacher M."/>
            <person name="Overmann J."/>
            <person name="Neumann-Schaal M."/>
            <person name="Petersen J."/>
        </authorList>
    </citation>
    <scope>NUCLEOTIDE SEQUENCE [LARGE SCALE GENOMIC DNA]</scope>
    <source>
        <strain evidence="2 3">SAG 1403-4b</strain>
    </source>
</reference>
<sequence>MHPLQKLMSTTLLATVLFSPVAIAQQQSLTTPVDHAEQHVPCLNDKGRPIRCPWEKPIKAPINRNTEADKKANPCNPKKGAPVDTKACREYILGTPTPKPSPK</sequence>
<evidence type="ECO:0000313" key="3">
    <source>
        <dbReference type="Proteomes" id="UP000276103"/>
    </source>
</evidence>
<proteinExistence type="predicted"/>
<feature type="signal peptide" evidence="1">
    <location>
        <begin position="1"/>
        <end position="24"/>
    </location>
</feature>
<accession>A0A433UKI9</accession>
<feature type="chain" id="PRO_5019453211" evidence="1">
    <location>
        <begin position="25"/>
        <end position="103"/>
    </location>
</feature>
<evidence type="ECO:0000256" key="1">
    <source>
        <dbReference type="SAM" id="SignalP"/>
    </source>
</evidence>
<keyword evidence="3" id="KW-1185">Reference proteome</keyword>
<keyword evidence="1" id="KW-0732">Signal</keyword>
<gene>
    <name evidence="2" type="ORF">DSM107003_38570</name>
</gene>
<dbReference type="AlphaFoldDB" id="A0A433UKI9"/>
<protein>
    <submittedName>
        <fullName evidence="2">Uncharacterized protein</fullName>
    </submittedName>
</protein>